<evidence type="ECO:0000256" key="9">
    <source>
        <dbReference type="ARBA" id="ARBA00045519"/>
    </source>
</evidence>
<dbReference type="Proteomes" id="UP000297245">
    <property type="component" value="Unassembled WGS sequence"/>
</dbReference>
<dbReference type="GO" id="GO:0033179">
    <property type="term" value="C:proton-transporting V-type ATPase, V0 domain"/>
    <property type="evidence" value="ECO:0007669"/>
    <property type="project" value="InterPro"/>
</dbReference>
<dbReference type="AlphaFoldDB" id="A0A4S8M5Z9"/>
<dbReference type="InterPro" id="IPR035921">
    <property type="entry name" value="F/V-ATP_Csub_sf"/>
</dbReference>
<dbReference type="SUPFAM" id="SSF81333">
    <property type="entry name" value="F1F0 ATP synthase subunit C"/>
    <property type="match status" value="1"/>
</dbReference>
<feature type="transmembrane region" description="Helical" evidence="11">
    <location>
        <begin position="125"/>
        <end position="150"/>
    </location>
</feature>
<reference evidence="13 14" key="1">
    <citation type="journal article" date="2019" name="Nat. Ecol. Evol.">
        <title>Megaphylogeny resolves global patterns of mushroom evolution.</title>
        <authorList>
            <person name="Varga T."/>
            <person name="Krizsan K."/>
            <person name="Foldi C."/>
            <person name="Dima B."/>
            <person name="Sanchez-Garcia M."/>
            <person name="Sanchez-Ramirez S."/>
            <person name="Szollosi G.J."/>
            <person name="Szarkandi J.G."/>
            <person name="Papp V."/>
            <person name="Albert L."/>
            <person name="Andreopoulos W."/>
            <person name="Angelini C."/>
            <person name="Antonin V."/>
            <person name="Barry K.W."/>
            <person name="Bougher N.L."/>
            <person name="Buchanan P."/>
            <person name="Buyck B."/>
            <person name="Bense V."/>
            <person name="Catcheside P."/>
            <person name="Chovatia M."/>
            <person name="Cooper J."/>
            <person name="Damon W."/>
            <person name="Desjardin D."/>
            <person name="Finy P."/>
            <person name="Geml J."/>
            <person name="Haridas S."/>
            <person name="Hughes K."/>
            <person name="Justo A."/>
            <person name="Karasinski D."/>
            <person name="Kautmanova I."/>
            <person name="Kiss B."/>
            <person name="Kocsube S."/>
            <person name="Kotiranta H."/>
            <person name="LaButti K.M."/>
            <person name="Lechner B.E."/>
            <person name="Liimatainen K."/>
            <person name="Lipzen A."/>
            <person name="Lukacs Z."/>
            <person name="Mihaltcheva S."/>
            <person name="Morgado L.N."/>
            <person name="Niskanen T."/>
            <person name="Noordeloos M.E."/>
            <person name="Ohm R.A."/>
            <person name="Ortiz-Santana B."/>
            <person name="Ovrebo C."/>
            <person name="Racz N."/>
            <person name="Riley R."/>
            <person name="Savchenko A."/>
            <person name="Shiryaev A."/>
            <person name="Soop K."/>
            <person name="Spirin V."/>
            <person name="Szebenyi C."/>
            <person name="Tomsovsky M."/>
            <person name="Tulloss R.E."/>
            <person name="Uehling J."/>
            <person name="Grigoriev I.V."/>
            <person name="Vagvolgyi C."/>
            <person name="Papp T."/>
            <person name="Martin F.M."/>
            <person name="Miettinen O."/>
            <person name="Hibbett D.S."/>
            <person name="Nagy L.G."/>
        </authorList>
    </citation>
    <scope>NUCLEOTIDE SEQUENCE [LARGE SCALE GENOMIC DNA]</scope>
    <source>
        <strain evidence="13 14">CBS 962.96</strain>
    </source>
</reference>
<dbReference type="Pfam" id="PF00137">
    <property type="entry name" value="ATP-synt_C"/>
    <property type="match status" value="2"/>
</dbReference>
<protein>
    <recommendedName>
        <fullName evidence="11">V-type proton ATPase proteolipid subunit</fullName>
    </recommendedName>
</protein>
<sequence>MSDLCPVYAPFFGVMGCTSAVVFTSVGAGYGIAKSGVGITAMSVLRPDLMMRCTIPAIMAGIVAIYGLVVSVIIAGSLAPLMSLSHSFLLLGAGLSVGLAGIPSGFAIGIVGDAGVRGTAQQQRVFVGMILIVIFAEVLALYGLIVALILNSNSRGWSDVCLSTT</sequence>
<keyword evidence="6 11" id="KW-1133">Transmembrane helix</keyword>
<dbReference type="Gene3D" id="1.20.120.610">
    <property type="entry name" value="lithium bound rotor ring of v- atpase"/>
    <property type="match status" value="1"/>
</dbReference>
<evidence type="ECO:0000313" key="14">
    <source>
        <dbReference type="Proteomes" id="UP000297245"/>
    </source>
</evidence>
<feature type="domain" description="V-ATPase proteolipid subunit C-like" evidence="12">
    <location>
        <begin position="15"/>
        <end position="74"/>
    </location>
</feature>
<evidence type="ECO:0000256" key="4">
    <source>
        <dbReference type="ARBA" id="ARBA00022692"/>
    </source>
</evidence>
<evidence type="ECO:0000256" key="1">
    <source>
        <dbReference type="ARBA" id="ARBA00004128"/>
    </source>
</evidence>
<keyword evidence="7 11" id="KW-0406">Ion transport</keyword>
<dbReference type="GO" id="GO:0005774">
    <property type="term" value="C:vacuolar membrane"/>
    <property type="evidence" value="ECO:0007669"/>
    <property type="project" value="UniProtKB-SubCell"/>
</dbReference>
<evidence type="ECO:0000256" key="7">
    <source>
        <dbReference type="ARBA" id="ARBA00023065"/>
    </source>
</evidence>
<dbReference type="EMBL" id="ML179159">
    <property type="protein sequence ID" value="THU97228.1"/>
    <property type="molecule type" value="Genomic_DNA"/>
</dbReference>
<comment type="similarity">
    <text evidence="2 11">Belongs to the V-ATPase proteolipid subunit family.</text>
</comment>
<feature type="domain" description="V-ATPase proteolipid subunit C-like" evidence="12">
    <location>
        <begin position="91"/>
        <end position="150"/>
    </location>
</feature>
<dbReference type="FunFam" id="1.20.120.610:FF:000001">
    <property type="entry name" value="V-type proton ATPase proteolipid subunit"/>
    <property type="match status" value="1"/>
</dbReference>
<dbReference type="InterPro" id="IPR002379">
    <property type="entry name" value="ATPase_proteolipid_c-like_dom"/>
</dbReference>
<organism evidence="13 14">
    <name type="scientific">Dendrothele bispora (strain CBS 962.96)</name>
    <dbReference type="NCBI Taxonomy" id="1314807"/>
    <lineage>
        <taxon>Eukaryota</taxon>
        <taxon>Fungi</taxon>
        <taxon>Dikarya</taxon>
        <taxon>Basidiomycota</taxon>
        <taxon>Agaricomycotina</taxon>
        <taxon>Agaricomycetes</taxon>
        <taxon>Agaricomycetidae</taxon>
        <taxon>Agaricales</taxon>
        <taxon>Agaricales incertae sedis</taxon>
        <taxon>Dendrothele</taxon>
    </lineage>
</organism>
<gene>
    <name evidence="13" type="ORF">K435DRAFT_69090</name>
</gene>
<keyword evidence="14" id="KW-1185">Reference proteome</keyword>
<dbReference type="InterPro" id="IPR011555">
    <property type="entry name" value="ATPase_proteolipid_su_C_euk"/>
</dbReference>
<proteinExistence type="inferred from homology"/>
<name>A0A4S8M5Z9_DENBC</name>
<keyword evidence="11" id="KW-0926">Vacuole</keyword>
<dbReference type="CDD" id="cd18176">
    <property type="entry name" value="ATP-synt_Vo_c_ATP6C_rpt2"/>
    <property type="match status" value="1"/>
</dbReference>
<feature type="transmembrane region" description="Helical" evidence="11">
    <location>
        <begin position="88"/>
        <end position="113"/>
    </location>
</feature>
<dbReference type="OrthoDB" id="1744869at2759"/>
<evidence type="ECO:0000256" key="10">
    <source>
        <dbReference type="ARBA" id="ARBA00046480"/>
    </source>
</evidence>
<keyword evidence="4 11" id="KW-0812">Transmembrane</keyword>
<comment type="function">
    <text evidence="11">Proton-conducting pore forming of the V0 complex of vacuolar(H+)-ATPase (V-ATPase), a multisubunit enzyme composed of a peripheral complex (V1) that hydrolyzes ATP and a membrane integral complex (V0) that translocates protons. V-ATPase is responsible for acidifying and maintaining the pH of intracellular compartments.</text>
</comment>
<evidence type="ECO:0000256" key="8">
    <source>
        <dbReference type="ARBA" id="ARBA00023136"/>
    </source>
</evidence>
<keyword evidence="3 11" id="KW-0813">Transport</keyword>
<evidence type="ECO:0000256" key="3">
    <source>
        <dbReference type="ARBA" id="ARBA00022448"/>
    </source>
</evidence>
<evidence type="ECO:0000256" key="2">
    <source>
        <dbReference type="ARBA" id="ARBA00007296"/>
    </source>
</evidence>
<evidence type="ECO:0000256" key="5">
    <source>
        <dbReference type="ARBA" id="ARBA00022781"/>
    </source>
</evidence>
<dbReference type="PANTHER" id="PTHR10263">
    <property type="entry name" value="V-TYPE PROTON ATPASE PROTEOLIPID SUBUNIT"/>
    <property type="match status" value="1"/>
</dbReference>
<evidence type="ECO:0000256" key="6">
    <source>
        <dbReference type="ARBA" id="ARBA00022989"/>
    </source>
</evidence>
<keyword evidence="5 11" id="KW-0375">Hydrogen ion transport</keyword>
<feature type="transmembrane region" description="Helical" evidence="11">
    <location>
        <begin position="54"/>
        <end position="76"/>
    </location>
</feature>
<dbReference type="InterPro" id="IPR000245">
    <property type="entry name" value="ATPase_proteolipid_csu"/>
</dbReference>
<dbReference type="NCBIfam" id="TIGR01100">
    <property type="entry name" value="V_ATP_synt_C"/>
    <property type="match status" value="1"/>
</dbReference>
<evidence type="ECO:0000313" key="13">
    <source>
        <dbReference type="EMBL" id="THU97228.1"/>
    </source>
</evidence>
<comment type="subunit">
    <text evidence="10 11">V-ATPase is a heteromultimeric enzyme composed of a peripheral catalytic V1 complex (components A to H) attached to an integral membrane V0 proton pore complex (components: a, c, c', c'', d, e, f and VOA1). The decameric c-ring forms the proton-conducting pore, and is composed of eight proteolipid subunits c, one subunit c' and one subunit c''.</text>
</comment>
<feature type="transmembrane region" description="Helical" evidence="11">
    <location>
        <begin position="12"/>
        <end position="33"/>
    </location>
</feature>
<evidence type="ECO:0000259" key="12">
    <source>
        <dbReference type="Pfam" id="PF00137"/>
    </source>
</evidence>
<comment type="function">
    <text evidence="9">Proton-conducting pore forming subunit of the V0 complex of vacuolar(H+)-ATPase (V-ATPase), a multisubunit enzyme composed of a peripheral complex (V1) that hydrolyzes ATP and a membrane integral complex (V0) that translocates protons. V-ATPase is responsible for acidifying and maintaining the pH of intracellular compartments.</text>
</comment>
<accession>A0A4S8M5Z9</accession>
<evidence type="ECO:0000256" key="11">
    <source>
        <dbReference type="RuleBase" id="RU363060"/>
    </source>
</evidence>
<dbReference type="GO" id="GO:0046961">
    <property type="term" value="F:proton-transporting ATPase activity, rotational mechanism"/>
    <property type="evidence" value="ECO:0007669"/>
    <property type="project" value="InterPro"/>
</dbReference>
<dbReference type="CDD" id="cd18175">
    <property type="entry name" value="ATP-synt_Vo_c_ATP6C_rpt1"/>
    <property type="match status" value="1"/>
</dbReference>
<keyword evidence="8 11" id="KW-0472">Membrane</keyword>
<dbReference type="PRINTS" id="PR00122">
    <property type="entry name" value="VACATPASE"/>
</dbReference>
<comment type="subcellular location">
    <subcellularLocation>
        <location evidence="1 11">Vacuole membrane</location>
        <topology evidence="1 11">Multi-pass membrane protein</topology>
    </subcellularLocation>
</comment>